<reference evidence="1 2" key="1">
    <citation type="submission" date="2018-08" db="EMBL/GenBank/DDBJ databases">
        <title>Murine metabolic-syndrome-specific gut microbial biobank.</title>
        <authorList>
            <person name="Liu C."/>
        </authorList>
    </citation>
    <scope>NUCLEOTIDE SEQUENCE [LARGE SCALE GENOMIC DNA]</scope>
    <source>
        <strain evidence="1 2">583</strain>
    </source>
</reference>
<keyword evidence="2" id="KW-1185">Reference proteome</keyword>
<dbReference type="Proteomes" id="UP000467132">
    <property type="component" value="Unassembled WGS sequence"/>
</dbReference>
<dbReference type="OrthoDB" id="2229156at2"/>
<accession>A0A845R499</accession>
<evidence type="ECO:0000313" key="1">
    <source>
        <dbReference type="EMBL" id="NBI08242.1"/>
    </source>
</evidence>
<dbReference type="AlphaFoldDB" id="A0A845R499"/>
<evidence type="ECO:0000313" key="2">
    <source>
        <dbReference type="Proteomes" id="UP000467132"/>
    </source>
</evidence>
<name>A0A845R499_9CLOT</name>
<dbReference type="RefSeq" id="WP_160198703.1">
    <property type="nucleotide sequence ID" value="NZ_QXXA01000025.1"/>
</dbReference>
<protein>
    <submittedName>
        <fullName evidence="1">Uncharacterized protein</fullName>
    </submittedName>
</protein>
<proteinExistence type="predicted"/>
<comment type="caution">
    <text evidence="1">The sequence shown here is derived from an EMBL/GenBank/DDBJ whole genome shotgun (WGS) entry which is preliminary data.</text>
</comment>
<gene>
    <name evidence="1" type="ORF">D3Z33_15385</name>
</gene>
<organism evidence="1 2">
    <name type="scientific">Senegalia massiliensis</name>
    <dbReference type="NCBI Taxonomy" id="1720316"/>
    <lineage>
        <taxon>Bacteria</taxon>
        <taxon>Bacillati</taxon>
        <taxon>Bacillota</taxon>
        <taxon>Clostridia</taxon>
        <taxon>Eubacteriales</taxon>
        <taxon>Clostridiaceae</taxon>
        <taxon>Senegalia</taxon>
    </lineage>
</organism>
<sequence>MKYFRANLIKKIDTGLKDELGNPTFEETLIPITDCRATEWTTDDVNIYGRDITSSNRKIFIKPNVSLENVYKIKIDNETYNITSIKKLGRWILLIVKGFRI</sequence>
<dbReference type="EMBL" id="QXXA01000025">
    <property type="protein sequence ID" value="NBI08242.1"/>
    <property type="molecule type" value="Genomic_DNA"/>
</dbReference>